<sequence length="191" mass="20996">MTFLCLKINHSSPLRKIISWDVLTRLSGLAYCSGVAPHRVTGFDSLFDLAGSRLISDMRFFCARYSTLPRIMAGCSGEALRPAGFQVTSLSTSLQLATTFDSVMARLHKPDLEAANMAKATPCRTRKHQKANPLFVWRFVSCQSASANTPNTYTTTAASEREARLQLPAVRLVFAARIRVNGGATCLTSYR</sequence>
<gene>
    <name evidence="1" type="ORF">D7N80_03915</name>
</gene>
<dbReference type="EMBL" id="RVVJ01000003">
    <property type="protein sequence ID" value="MML52455.1"/>
    <property type="molecule type" value="Genomic_DNA"/>
</dbReference>
<dbReference type="AlphaFoldDB" id="A0A403QCI0"/>
<proteinExistence type="predicted"/>
<name>A0A403QCI0_SALET</name>
<comment type="caution">
    <text evidence="1">The sequence shown here is derived from an EMBL/GenBank/DDBJ whole genome shotgun (WGS) entry which is preliminary data.</text>
</comment>
<accession>A0A403QCI0</accession>
<dbReference type="NCBIfam" id="NF033153">
    <property type="entry name" value="phage_ICD_like"/>
    <property type="match status" value="1"/>
</dbReference>
<organism evidence="1">
    <name type="scientific">Salmonella enterica I</name>
    <dbReference type="NCBI Taxonomy" id="59201"/>
    <lineage>
        <taxon>Bacteria</taxon>
        <taxon>Pseudomonadati</taxon>
        <taxon>Pseudomonadota</taxon>
        <taxon>Gammaproteobacteria</taxon>
        <taxon>Enterobacterales</taxon>
        <taxon>Enterobacteriaceae</taxon>
        <taxon>Salmonella</taxon>
    </lineage>
</organism>
<reference evidence="1" key="1">
    <citation type="submission" date="2018-09" db="EMBL/GenBank/DDBJ databases">
        <authorList>
            <person name="Ashton P.M."/>
            <person name="Dallman T."/>
            <person name="Nair S."/>
            <person name="De Pinna E."/>
            <person name="Peters T."/>
            <person name="Grant K."/>
        </authorList>
    </citation>
    <scope>NUCLEOTIDE SEQUENCE [LARGE SCALE GENOMIC DNA]</scope>
    <source>
        <strain evidence="1">598938</strain>
    </source>
</reference>
<evidence type="ECO:0000313" key="1">
    <source>
        <dbReference type="EMBL" id="MML52455.1"/>
    </source>
</evidence>
<protein>
    <submittedName>
        <fullName evidence="1">Host cell division inhibitor Icd-like protein</fullName>
    </submittedName>
</protein>
<dbReference type="Proteomes" id="UP000885348">
    <property type="component" value="Unassembled WGS sequence"/>
</dbReference>